<dbReference type="EMBL" id="ANIY01000035">
    <property type="protein sequence ID" value="ETP55293.1"/>
    <property type="molecule type" value="Genomic_DNA"/>
</dbReference>
<organism evidence="1 2">
    <name type="scientific">Phytophthora nicotianae P10297</name>
    <dbReference type="NCBI Taxonomy" id="1317064"/>
    <lineage>
        <taxon>Eukaryota</taxon>
        <taxon>Sar</taxon>
        <taxon>Stramenopiles</taxon>
        <taxon>Oomycota</taxon>
        <taxon>Peronosporomycetes</taxon>
        <taxon>Peronosporales</taxon>
        <taxon>Peronosporaceae</taxon>
        <taxon>Phytophthora</taxon>
    </lineage>
</organism>
<dbReference type="AlphaFoldDB" id="W3A6S1"/>
<dbReference type="OrthoDB" id="110256at2759"/>
<gene>
    <name evidence="1" type="ORF">F442_00146</name>
</gene>
<dbReference type="PANTHER" id="PTHR40866">
    <property type="entry name" value="BED-TYPE DOMAIN-CONTAINING PROTEIN"/>
    <property type="match status" value="1"/>
</dbReference>
<dbReference type="PANTHER" id="PTHR40866:SF1">
    <property type="entry name" value="BED-TYPE DOMAIN-CONTAINING PROTEIN"/>
    <property type="match status" value="1"/>
</dbReference>
<sequence>MYEDLMPAATTAKWGPSSTMFGILKNNLPLSFCENEAARRFSNLDPICVENLVSGMGSLTRSVKQVIAAEMPDRFGLIFDGWTHASEHYIAVYVRYEVDSNTVDGVAKTPLLCMTHLLNDEEEGLSARGHMEFLATMLPRGYGMQPGMCCFLVADICSVNRRLATLMGVPLVGCASHRLNQAVKLKLVHYEEEPDTVQKLMLKLRTLAQSAKLRAKTQLRPVIRQDTRWGSTFFMIMRYFYLLEFIDAIDDELEDMMPSPAQTAVCELC</sequence>
<comment type="caution">
    <text evidence="1">The sequence shown here is derived from an EMBL/GenBank/DDBJ whole genome shotgun (WGS) entry which is preliminary data.</text>
</comment>
<dbReference type="InterPro" id="IPR012337">
    <property type="entry name" value="RNaseH-like_sf"/>
</dbReference>
<dbReference type="Proteomes" id="UP000018948">
    <property type="component" value="Unassembled WGS sequence"/>
</dbReference>
<dbReference type="SUPFAM" id="SSF53098">
    <property type="entry name" value="Ribonuclease H-like"/>
    <property type="match status" value="1"/>
</dbReference>
<name>W3A6S1_PHYNI</name>
<evidence type="ECO:0000313" key="1">
    <source>
        <dbReference type="EMBL" id="ETP55293.1"/>
    </source>
</evidence>
<reference evidence="1 2" key="1">
    <citation type="submission" date="2013-11" db="EMBL/GenBank/DDBJ databases">
        <title>The Genome Sequence of Phytophthora parasitica P10297.</title>
        <authorList>
            <consortium name="The Broad Institute Genomics Platform"/>
            <person name="Russ C."/>
            <person name="Tyler B."/>
            <person name="Panabieres F."/>
            <person name="Shan W."/>
            <person name="Tripathy S."/>
            <person name="Grunwald N."/>
            <person name="Machado M."/>
            <person name="Johnson C.S."/>
            <person name="Walker B."/>
            <person name="Young S.K."/>
            <person name="Zeng Q."/>
            <person name="Gargeya S."/>
            <person name="Fitzgerald M."/>
            <person name="Haas B."/>
            <person name="Abouelleil A."/>
            <person name="Allen A.W."/>
            <person name="Alvarado L."/>
            <person name="Arachchi H.M."/>
            <person name="Berlin A.M."/>
            <person name="Chapman S.B."/>
            <person name="Gainer-Dewar J."/>
            <person name="Goldberg J."/>
            <person name="Griggs A."/>
            <person name="Gujja S."/>
            <person name="Hansen M."/>
            <person name="Howarth C."/>
            <person name="Imamovic A."/>
            <person name="Ireland A."/>
            <person name="Larimer J."/>
            <person name="McCowan C."/>
            <person name="Murphy C."/>
            <person name="Pearson M."/>
            <person name="Poon T.W."/>
            <person name="Priest M."/>
            <person name="Roberts A."/>
            <person name="Saif S."/>
            <person name="Shea T."/>
            <person name="Sisk P."/>
            <person name="Sykes S."/>
            <person name="Wortman J."/>
            <person name="Nusbaum C."/>
            <person name="Birren B."/>
        </authorList>
    </citation>
    <scope>NUCLEOTIDE SEQUENCE [LARGE SCALE GENOMIC DNA]</scope>
    <source>
        <strain evidence="1 2">P10297</strain>
    </source>
</reference>
<accession>W3A6S1</accession>
<evidence type="ECO:0000313" key="2">
    <source>
        <dbReference type="Proteomes" id="UP000018948"/>
    </source>
</evidence>
<proteinExistence type="predicted"/>
<protein>
    <submittedName>
        <fullName evidence="1">Uncharacterized protein</fullName>
    </submittedName>
</protein>